<organism evidence="2">
    <name type="scientific">Pseudarthrobacter sulfonivorans</name>
    <dbReference type="NCBI Taxonomy" id="121292"/>
    <lineage>
        <taxon>Bacteria</taxon>
        <taxon>Bacillati</taxon>
        <taxon>Actinomycetota</taxon>
        <taxon>Actinomycetes</taxon>
        <taxon>Micrococcales</taxon>
        <taxon>Micrococcaceae</taxon>
        <taxon>Pseudarthrobacter</taxon>
    </lineage>
</organism>
<protein>
    <submittedName>
        <fullName evidence="2">Organic hydroperoxide resistance protein</fullName>
    </submittedName>
</protein>
<evidence type="ECO:0000313" key="2">
    <source>
        <dbReference type="EMBL" id="ALV40506.1"/>
    </source>
</evidence>
<dbReference type="GO" id="GO:0006979">
    <property type="term" value="P:response to oxidative stress"/>
    <property type="evidence" value="ECO:0007669"/>
    <property type="project" value="InterPro"/>
</dbReference>
<accession>A0A0U3Q5L3</accession>
<dbReference type="RefSeq" id="WP_058929680.1">
    <property type="nucleotide sequence ID" value="NZ_CP013747.1"/>
</dbReference>
<dbReference type="KEGG" id="psul:AU252_04445"/>
<name>A0A0U3Q5L3_9MICC</name>
<dbReference type="Gene3D" id="2.20.25.10">
    <property type="match status" value="1"/>
</dbReference>
<evidence type="ECO:0000256" key="1">
    <source>
        <dbReference type="ARBA" id="ARBA00007378"/>
    </source>
</evidence>
<reference evidence="2 3" key="1">
    <citation type="submission" date="2015-12" db="EMBL/GenBank/DDBJ databases">
        <authorList>
            <person name="Shamseldin A."/>
            <person name="Moawad H."/>
            <person name="Abd El-Rahim W.M."/>
            <person name="Sadowsky M.J."/>
        </authorList>
    </citation>
    <scope>NUCLEOTIDE SEQUENCE [LARGE SCALE GENOMIC DNA]</scope>
    <source>
        <strain evidence="2 3">Ar51</strain>
    </source>
</reference>
<sequence>MKTLYTAEALASGEGRDGNARTNDGKLDVSLASPVELGGDGQGTNPEQLFAAGYAACFHSALRLVGRKERADLTDSAVAAKIHFGALNDGVGYGLAAELEIALPALDLATAESLVAKAHQICPYSNATRGNMTVDIKILEFAA</sequence>
<dbReference type="Pfam" id="PF02566">
    <property type="entry name" value="OsmC"/>
    <property type="match status" value="1"/>
</dbReference>
<dbReference type="InterPro" id="IPR015946">
    <property type="entry name" value="KH_dom-like_a/b"/>
</dbReference>
<gene>
    <name evidence="2" type="ORF">AU252_04445</name>
</gene>
<evidence type="ECO:0000313" key="3">
    <source>
        <dbReference type="Proteomes" id="UP000065151"/>
    </source>
</evidence>
<dbReference type="Gene3D" id="3.30.300.20">
    <property type="match status" value="1"/>
</dbReference>
<comment type="similarity">
    <text evidence="1">Belongs to the OsmC/Ohr family.</text>
</comment>
<dbReference type="InterPro" id="IPR036102">
    <property type="entry name" value="OsmC/Ohrsf"/>
</dbReference>
<dbReference type="PANTHER" id="PTHR33797:SF2">
    <property type="entry name" value="ORGANIC HYDROPEROXIDE RESISTANCE PROTEIN-LIKE"/>
    <property type="match status" value="1"/>
</dbReference>
<dbReference type="STRING" id="121292.AU252_04445"/>
<dbReference type="InterPro" id="IPR019953">
    <property type="entry name" value="OHR"/>
</dbReference>
<dbReference type="Proteomes" id="UP000065151">
    <property type="component" value="Chromosome"/>
</dbReference>
<dbReference type="AlphaFoldDB" id="A0A0U3Q5L3"/>
<dbReference type="InterPro" id="IPR003718">
    <property type="entry name" value="OsmC/Ohr_fam"/>
</dbReference>
<proteinExistence type="inferred from homology"/>
<dbReference type="SUPFAM" id="SSF82784">
    <property type="entry name" value="OsmC-like"/>
    <property type="match status" value="1"/>
</dbReference>
<dbReference type="PANTHER" id="PTHR33797">
    <property type="entry name" value="ORGANIC HYDROPEROXIDE RESISTANCE PROTEIN-LIKE"/>
    <property type="match status" value="1"/>
</dbReference>
<dbReference type="EMBL" id="CP013747">
    <property type="protein sequence ID" value="ALV40506.1"/>
    <property type="molecule type" value="Genomic_DNA"/>
</dbReference>
<dbReference type="NCBIfam" id="TIGR03561">
    <property type="entry name" value="organ_hyd_perox"/>
    <property type="match status" value="1"/>
</dbReference>